<dbReference type="PIRSF" id="PIRSF000126">
    <property type="entry name" value="11-beta-HSD1"/>
    <property type="match status" value="1"/>
</dbReference>
<accession>A0A4R4E7R7</accession>
<keyword evidence="5" id="KW-1185">Reference proteome</keyword>
<dbReference type="SUPFAM" id="SSF51735">
    <property type="entry name" value="NAD(P)-binding Rossmann-fold domains"/>
    <property type="match status" value="1"/>
</dbReference>
<organism evidence="4 5">
    <name type="scientific">Paenibacillus albiflavus</name>
    <dbReference type="NCBI Taxonomy" id="2545760"/>
    <lineage>
        <taxon>Bacteria</taxon>
        <taxon>Bacillati</taxon>
        <taxon>Bacillota</taxon>
        <taxon>Bacilli</taxon>
        <taxon>Bacillales</taxon>
        <taxon>Paenibacillaceae</taxon>
        <taxon>Paenibacillus</taxon>
    </lineage>
</organism>
<dbReference type="Gene3D" id="3.40.50.720">
    <property type="entry name" value="NAD(P)-binding Rossmann-like Domain"/>
    <property type="match status" value="1"/>
</dbReference>
<comment type="caution">
    <text evidence="4">The sequence shown here is derived from an EMBL/GenBank/DDBJ whole genome shotgun (WGS) entry which is preliminary data.</text>
</comment>
<dbReference type="FunFam" id="3.40.50.720:FF:000047">
    <property type="entry name" value="NADP-dependent L-serine/L-allo-threonine dehydrogenase"/>
    <property type="match status" value="1"/>
</dbReference>
<dbReference type="PROSITE" id="PS00061">
    <property type="entry name" value="ADH_SHORT"/>
    <property type="match status" value="1"/>
</dbReference>
<dbReference type="InterPro" id="IPR020904">
    <property type="entry name" value="Sc_DH/Rdtase_CS"/>
</dbReference>
<comment type="similarity">
    <text evidence="1 3">Belongs to the short-chain dehydrogenases/reductases (SDR) family.</text>
</comment>
<dbReference type="PANTHER" id="PTHR44196">
    <property type="entry name" value="DEHYDROGENASE/REDUCTASE SDR FAMILY MEMBER 7B"/>
    <property type="match status" value="1"/>
</dbReference>
<gene>
    <name evidence="4" type="ORF">E0485_15560</name>
</gene>
<dbReference type="Proteomes" id="UP000295418">
    <property type="component" value="Unassembled WGS sequence"/>
</dbReference>
<keyword evidence="2" id="KW-0560">Oxidoreductase</keyword>
<dbReference type="InterPro" id="IPR002347">
    <property type="entry name" value="SDR_fam"/>
</dbReference>
<dbReference type="OrthoDB" id="9793345at2"/>
<dbReference type="GO" id="GO:0016616">
    <property type="term" value="F:oxidoreductase activity, acting on the CH-OH group of donors, NAD or NADP as acceptor"/>
    <property type="evidence" value="ECO:0007669"/>
    <property type="project" value="UniProtKB-ARBA"/>
</dbReference>
<evidence type="ECO:0000256" key="2">
    <source>
        <dbReference type="ARBA" id="ARBA00023002"/>
    </source>
</evidence>
<reference evidence="4 5" key="1">
    <citation type="submission" date="2019-03" db="EMBL/GenBank/DDBJ databases">
        <authorList>
            <person name="Kim M.K.M."/>
        </authorList>
    </citation>
    <scope>NUCLEOTIDE SEQUENCE [LARGE SCALE GENOMIC DNA]</scope>
    <source>
        <strain evidence="4 5">18JY21-1</strain>
    </source>
</reference>
<evidence type="ECO:0000313" key="4">
    <source>
        <dbReference type="EMBL" id="TCZ75794.1"/>
    </source>
</evidence>
<name>A0A4R4E7R7_9BACL</name>
<evidence type="ECO:0000313" key="5">
    <source>
        <dbReference type="Proteomes" id="UP000295418"/>
    </source>
</evidence>
<dbReference type="EMBL" id="SKFG01000016">
    <property type="protein sequence ID" value="TCZ75794.1"/>
    <property type="molecule type" value="Genomic_DNA"/>
</dbReference>
<dbReference type="RefSeq" id="WP_132418982.1">
    <property type="nucleotide sequence ID" value="NZ_SKFG01000016.1"/>
</dbReference>
<dbReference type="GO" id="GO:0016020">
    <property type="term" value="C:membrane"/>
    <property type="evidence" value="ECO:0007669"/>
    <property type="project" value="TreeGrafter"/>
</dbReference>
<dbReference type="InterPro" id="IPR036291">
    <property type="entry name" value="NAD(P)-bd_dom_sf"/>
</dbReference>
<dbReference type="PRINTS" id="PR00080">
    <property type="entry name" value="SDRFAMILY"/>
</dbReference>
<dbReference type="PRINTS" id="PR00081">
    <property type="entry name" value="GDHRDH"/>
</dbReference>
<evidence type="ECO:0000256" key="3">
    <source>
        <dbReference type="RuleBase" id="RU000363"/>
    </source>
</evidence>
<protein>
    <submittedName>
        <fullName evidence="4">SDR family oxidoreductase</fullName>
    </submittedName>
</protein>
<proteinExistence type="inferred from homology"/>
<sequence length="258" mass="28255">MDLRNKIVVITGGTSGIGAEMARQFVKEGAIPVITGRSLERLQVMAEEFGDSIGIYAFDVRDEASTQQALEQIEQKYETIDILINNAGFGVFETFVDTPVDRFMDMMDVNYMGIVRCTKQVLPGMLKRGQGHIVNIASIAGKMGTAKSTGYSASKHAVLGLTNSLRQELTGTGVKVTAINPGPIDTPFFHTADPTGNYVKNVKSFMLKPDKVAQVVIKAIKRGSAERNIPNLFAVGVIMSQLFPRTFERFAARFLNKK</sequence>
<evidence type="ECO:0000256" key="1">
    <source>
        <dbReference type="ARBA" id="ARBA00006484"/>
    </source>
</evidence>
<dbReference type="Pfam" id="PF00106">
    <property type="entry name" value="adh_short"/>
    <property type="match status" value="1"/>
</dbReference>
<dbReference type="AlphaFoldDB" id="A0A4R4E7R7"/>
<dbReference type="PANTHER" id="PTHR44196:SF1">
    <property type="entry name" value="DEHYDROGENASE_REDUCTASE SDR FAMILY MEMBER 7B"/>
    <property type="match status" value="1"/>
</dbReference>